<reference evidence="2" key="1">
    <citation type="journal article" date="2020" name="Stud. Mycol.">
        <title>101 Dothideomycetes genomes: a test case for predicting lifestyles and emergence of pathogens.</title>
        <authorList>
            <person name="Haridas S."/>
            <person name="Albert R."/>
            <person name="Binder M."/>
            <person name="Bloem J."/>
            <person name="Labutti K."/>
            <person name="Salamov A."/>
            <person name="Andreopoulos B."/>
            <person name="Baker S."/>
            <person name="Barry K."/>
            <person name="Bills G."/>
            <person name="Bluhm B."/>
            <person name="Cannon C."/>
            <person name="Castanera R."/>
            <person name="Culley D."/>
            <person name="Daum C."/>
            <person name="Ezra D."/>
            <person name="Gonzalez J."/>
            <person name="Henrissat B."/>
            <person name="Kuo A."/>
            <person name="Liang C."/>
            <person name="Lipzen A."/>
            <person name="Lutzoni F."/>
            <person name="Magnuson J."/>
            <person name="Mondo S."/>
            <person name="Nolan M."/>
            <person name="Ohm R."/>
            <person name="Pangilinan J."/>
            <person name="Park H.-J."/>
            <person name="Ramirez L."/>
            <person name="Alfaro M."/>
            <person name="Sun H."/>
            <person name="Tritt A."/>
            <person name="Yoshinaga Y."/>
            <person name="Zwiers L.-H."/>
            <person name="Turgeon B."/>
            <person name="Goodwin S."/>
            <person name="Spatafora J."/>
            <person name="Crous P."/>
            <person name="Grigoriev I."/>
        </authorList>
    </citation>
    <scope>NUCLEOTIDE SEQUENCE</scope>
    <source>
        <strain evidence="2">ATCC 36951</strain>
    </source>
</reference>
<feature type="region of interest" description="Disordered" evidence="1">
    <location>
        <begin position="156"/>
        <end position="358"/>
    </location>
</feature>
<feature type="compositionally biased region" description="Basic residues" evidence="1">
    <location>
        <begin position="255"/>
        <end position="266"/>
    </location>
</feature>
<name>A0A6A6CIJ4_ZASCE</name>
<feature type="compositionally biased region" description="Basic and acidic residues" evidence="1">
    <location>
        <begin position="240"/>
        <end position="254"/>
    </location>
</feature>
<evidence type="ECO:0000256" key="1">
    <source>
        <dbReference type="SAM" id="MobiDB-lite"/>
    </source>
</evidence>
<dbReference type="EMBL" id="ML993594">
    <property type="protein sequence ID" value="KAF2167087.1"/>
    <property type="molecule type" value="Genomic_DNA"/>
</dbReference>
<feature type="compositionally biased region" description="Acidic residues" evidence="1">
    <location>
        <begin position="277"/>
        <end position="293"/>
    </location>
</feature>
<feature type="compositionally biased region" description="Acidic residues" evidence="1">
    <location>
        <begin position="225"/>
        <end position="239"/>
    </location>
</feature>
<protein>
    <submittedName>
        <fullName evidence="2">Uncharacterized protein</fullName>
    </submittedName>
</protein>
<evidence type="ECO:0000313" key="3">
    <source>
        <dbReference type="Proteomes" id="UP000799537"/>
    </source>
</evidence>
<keyword evidence="3" id="KW-1185">Reference proteome</keyword>
<gene>
    <name evidence="2" type="ORF">M409DRAFT_22521</name>
</gene>
<accession>A0A6A6CIJ4</accession>
<proteinExistence type="predicted"/>
<organism evidence="2 3">
    <name type="scientific">Zasmidium cellare ATCC 36951</name>
    <dbReference type="NCBI Taxonomy" id="1080233"/>
    <lineage>
        <taxon>Eukaryota</taxon>
        <taxon>Fungi</taxon>
        <taxon>Dikarya</taxon>
        <taxon>Ascomycota</taxon>
        <taxon>Pezizomycotina</taxon>
        <taxon>Dothideomycetes</taxon>
        <taxon>Dothideomycetidae</taxon>
        <taxon>Mycosphaerellales</taxon>
        <taxon>Mycosphaerellaceae</taxon>
        <taxon>Zasmidium</taxon>
    </lineage>
</organism>
<feature type="compositionally biased region" description="Basic and acidic residues" evidence="1">
    <location>
        <begin position="346"/>
        <end position="358"/>
    </location>
</feature>
<feature type="compositionally biased region" description="Acidic residues" evidence="1">
    <location>
        <begin position="197"/>
        <end position="218"/>
    </location>
</feature>
<evidence type="ECO:0000313" key="2">
    <source>
        <dbReference type="EMBL" id="KAF2167087.1"/>
    </source>
</evidence>
<dbReference type="AlphaFoldDB" id="A0A6A6CIJ4"/>
<dbReference type="RefSeq" id="XP_033667976.1">
    <property type="nucleotide sequence ID" value="XM_033806367.1"/>
</dbReference>
<dbReference type="GeneID" id="54559639"/>
<sequence length="358" mass="39536">MHFFTILELATSATAGVAGGRKPSRPLWNQRGPVRAGHNFEQTAGFVEKTHNLARDARDAVQARLPFNNDEVQDGPVDTGPWSRISAGLKDAWNAVTHGVNQKAHEAAELAKAHATMSTDAGNNKSPKLALRDVDDEAEAMHNILERAEVHGEVYRAGTGKKSHRPASYRLGQRDLDVDEDEMPEYDGSVESRDAAPFDEDDDAYDDEDELQDSDADEDHLAGDEVFDEEEAPPEQPEEDTTRTLSARDADPARRRLFHLGRKPKPKLANPFHARDVEDEDGDDDIEEEEDLAERDFLDGTKPIVSSETAGAAPPPQPAHQTNGWGRQHGHYRHAEPPLQAGPGKTRSENEKRFLSLG</sequence>
<dbReference type="Proteomes" id="UP000799537">
    <property type="component" value="Unassembled WGS sequence"/>
</dbReference>